<protein>
    <submittedName>
        <fullName evidence="1">Uncharacterized protein</fullName>
    </submittedName>
</protein>
<name>A0ACB0JW58_TRIPR</name>
<gene>
    <name evidence="1" type="ORF">MILVUS5_LOCUS16649</name>
</gene>
<sequence>MAEIYKFVYAIILFLSFFHVGMTVRCEPINKCESDADCTENAGMLYDIKCIDQKCEPVYVFYFPLYEMAD</sequence>
<dbReference type="EMBL" id="CASHSV030000109">
    <property type="protein sequence ID" value="CAJ2648271.1"/>
    <property type="molecule type" value="Genomic_DNA"/>
</dbReference>
<reference evidence="1" key="1">
    <citation type="submission" date="2023-10" db="EMBL/GenBank/DDBJ databases">
        <authorList>
            <person name="Rodriguez Cubillos JULIANA M."/>
            <person name="De Vega J."/>
        </authorList>
    </citation>
    <scope>NUCLEOTIDE SEQUENCE</scope>
</reference>
<evidence type="ECO:0000313" key="2">
    <source>
        <dbReference type="Proteomes" id="UP001177021"/>
    </source>
</evidence>
<dbReference type="Proteomes" id="UP001177021">
    <property type="component" value="Unassembled WGS sequence"/>
</dbReference>
<keyword evidence="2" id="KW-1185">Reference proteome</keyword>
<proteinExistence type="predicted"/>
<organism evidence="1 2">
    <name type="scientific">Trifolium pratense</name>
    <name type="common">Red clover</name>
    <dbReference type="NCBI Taxonomy" id="57577"/>
    <lineage>
        <taxon>Eukaryota</taxon>
        <taxon>Viridiplantae</taxon>
        <taxon>Streptophyta</taxon>
        <taxon>Embryophyta</taxon>
        <taxon>Tracheophyta</taxon>
        <taxon>Spermatophyta</taxon>
        <taxon>Magnoliopsida</taxon>
        <taxon>eudicotyledons</taxon>
        <taxon>Gunneridae</taxon>
        <taxon>Pentapetalae</taxon>
        <taxon>rosids</taxon>
        <taxon>fabids</taxon>
        <taxon>Fabales</taxon>
        <taxon>Fabaceae</taxon>
        <taxon>Papilionoideae</taxon>
        <taxon>50 kb inversion clade</taxon>
        <taxon>NPAAA clade</taxon>
        <taxon>Hologalegina</taxon>
        <taxon>IRL clade</taxon>
        <taxon>Trifolieae</taxon>
        <taxon>Trifolium</taxon>
    </lineage>
</organism>
<evidence type="ECO:0000313" key="1">
    <source>
        <dbReference type="EMBL" id="CAJ2648271.1"/>
    </source>
</evidence>
<comment type="caution">
    <text evidence="1">The sequence shown here is derived from an EMBL/GenBank/DDBJ whole genome shotgun (WGS) entry which is preliminary data.</text>
</comment>
<accession>A0ACB0JW58</accession>